<evidence type="ECO:0000313" key="3">
    <source>
        <dbReference type="Proteomes" id="UP001465976"/>
    </source>
</evidence>
<accession>A0ABR3FMQ4</accession>
<feature type="transmembrane region" description="Helical" evidence="1">
    <location>
        <begin position="6"/>
        <end position="25"/>
    </location>
</feature>
<proteinExistence type="predicted"/>
<name>A0ABR3FMQ4_9AGAR</name>
<reference evidence="2 3" key="1">
    <citation type="submission" date="2024-02" db="EMBL/GenBank/DDBJ databases">
        <title>A draft genome for the cacao thread blight pathogen Marasmius crinis-equi.</title>
        <authorList>
            <person name="Cohen S.P."/>
            <person name="Baruah I.K."/>
            <person name="Amoako-Attah I."/>
            <person name="Bukari Y."/>
            <person name="Meinhardt L.W."/>
            <person name="Bailey B.A."/>
        </authorList>
    </citation>
    <scope>NUCLEOTIDE SEQUENCE [LARGE SCALE GENOMIC DNA]</scope>
    <source>
        <strain evidence="2 3">GH-76</strain>
    </source>
</reference>
<dbReference type="Proteomes" id="UP001465976">
    <property type="component" value="Unassembled WGS sequence"/>
</dbReference>
<protein>
    <submittedName>
        <fullName evidence="2">Uncharacterized protein</fullName>
    </submittedName>
</protein>
<gene>
    <name evidence="2" type="ORF">V5O48_005271</name>
</gene>
<sequence length="496" mass="54426">MIPLSFWNILAAFLAFLAFLCTRLFDFDISIGLHTPPLPVSYLAGPAASSLERLSLHHAPSPNASTADVTAVILNWSRLPNVIRIVSILCSPLLDGVLATILIWNNNPSIILKEEVLGCRHKVQVKNSPYNAYFGARFEACATAPTPFCFIQDDDYLILPEIVYALRARATHTSPSGIFLQPPDEMLASAMSRISVDSRIHTSFSWLGYGSIIRRSEARDLLDVMRVLNLTDEEVKMADNYFSVLRNTFTENWFDQNIPLGGGQAFTVGQEGTERNNRHIRRAAELLDSILLCEGPSCILPELNSIPFIQSGPPLELSSTVAPCVGAACILETSIGSLANALGSRAQAARSILDVQNQSIRSLQPSDRDTYLKHPPSQAVDGKPETAFCHDGVKSGEHITLELLHDVPPQWSLLELAMLVDPGTGAMIRGASFYLLGEGDPAIGGSPECHEVEGYTLEECHVTTSHLSQGSLSLRLSFEQESMKPWCFHEMWIRGT</sequence>
<keyword evidence="1" id="KW-1133">Transmembrane helix</keyword>
<keyword evidence="1" id="KW-0812">Transmembrane</keyword>
<dbReference type="EMBL" id="JBAHYK010000206">
    <property type="protein sequence ID" value="KAL0576704.1"/>
    <property type="molecule type" value="Genomic_DNA"/>
</dbReference>
<evidence type="ECO:0000256" key="1">
    <source>
        <dbReference type="SAM" id="Phobius"/>
    </source>
</evidence>
<keyword evidence="3" id="KW-1185">Reference proteome</keyword>
<keyword evidence="1" id="KW-0472">Membrane</keyword>
<comment type="caution">
    <text evidence="2">The sequence shown here is derived from an EMBL/GenBank/DDBJ whole genome shotgun (WGS) entry which is preliminary data.</text>
</comment>
<organism evidence="2 3">
    <name type="scientific">Marasmius crinis-equi</name>
    <dbReference type="NCBI Taxonomy" id="585013"/>
    <lineage>
        <taxon>Eukaryota</taxon>
        <taxon>Fungi</taxon>
        <taxon>Dikarya</taxon>
        <taxon>Basidiomycota</taxon>
        <taxon>Agaricomycotina</taxon>
        <taxon>Agaricomycetes</taxon>
        <taxon>Agaricomycetidae</taxon>
        <taxon>Agaricales</taxon>
        <taxon>Marasmiineae</taxon>
        <taxon>Marasmiaceae</taxon>
        <taxon>Marasmius</taxon>
    </lineage>
</organism>
<evidence type="ECO:0000313" key="2">
    <source>
        <dbReference type="EMBL" id="KAL0576704.1"/>
    </source>
</evidence>